<dbReference type="AlphaFoldDB" id="A0AAF0QB38"/>
<dbReference type="InterPro" id="IPR046345">
    <property type="entry name" value="TraB_PrgY-like"/>
</dbReference>
<evidence type="ECO:0008006" key="3">
    <source>
        <dbReference type="Google" id="ProtNLM"/>
    </source>
</evidence>
<gene>
    <name evidence="1" type="ORF">MTR67_013797</name>
</gene>
<accession>A0AAF0QB38</accession>
<dbReference type="PANTHER" id="PTHR21530">
    <property type="entry name" value="PHEROMONE SHUTDOWN PROTEIN"/>
    <property type="match status" value="1"/>
</dbReference>
<proteinExistence type="predicted"/>
<dbReference type="PANTHER" id="PTHR21530:SF0">
    <property type="entry name" value="TRAB FAMILY PROTEIN"/>
    <property type="match status" value="1"/>
</dbReference>
<dbReference type="InterPro" id="IPR002816">
    <property type="entry name" value="TraB/PrgY/GumN_fam"/>
</dbReference>
<name>A0AAF0QB38_SOLVR</name>
<evidence type="ECO:0000313" key="2">
    <source>
        <dbReference type="Proteomes" id="UP001234989"/>
    </source>
</evidence>
<dbReference type="EMBL" id="CP133614">
    <property type="protein sequence ID" value="WMV20412.1"/>
    <property type="molecule type" value="Genomic_DNA"/>
</dbReference>
<sequence length="417" mass="46292">MRILTSPFPVAPPHSKFIIPRTKFYQCRVAIKPPPPNFNFKNEYFSTSRDAIEQTHPELLDLADNGTLFLIKKNQFGPVPSWRTEFVEPEAIWLIGTNHLSMQSAVDVERVIRTVKPENVVVELCRSRQVAISEQNFKFGLPSNCVIMNLFNLHFCLTSLVAEFRAGIMYTSGEIDLNQPLKSNMFSLSGTGFFGAVGRSINLGGQTALALRILLALFSSKMSSSANRPFGDEFRAARKAAEDTGAQIVLGDRPIEITLERAWTSLKWKEKTSLLLSVFGGITSSAEPSTKALKESSSDDSSFQLYEKLSFSYPSLLQPLLHERDTFLAWSLKRSKAVNNCKQVVGIIGKGHMNGVIYSLVSDQGNLRFRDLAGKSPSGGLSGWTTTIFGNLVRDTIIGVLLWLLYEQLTSGLKLID</sequence>
<dbReference type="Proteomes" id="UP001234989">
    <property type="component" value="Chromosome 3"/>
</dbReference>
<organism evidence="1 2">
    <name type="scientific">Solanum verrucosum</name>
    <dbReference type="NCBI Taxonomy" id="315347"/>
    <lineage>
        <taxon>Eukaryota</taxon>
        <taxon>Viridiplantae</taxon>
        <taxon>Streptophyta</taxon>
        <taxon>Embryophyta</taxon>
        <taxon>Tracheophyta</taxon>
        <taxon>Spermatophyta</taxon>
        <taxon>Magnoliopsida</taxon>
        <taxon>eudicotyledons</taxon>
        <taxon>Gunneridae</taxon>
        <taxon>Pentapetalae</taxon>
        <taxon>asterids</taxon>
        <taxon>lamiids</taxon>
        <taxon>Solanales</taxon>
        <taxon>Solanaceae</taxon>
        <taxon>Solanoideae</taxon>
        <taxon>Solaneae</taxon>
        <taxon>Solanum</taxon>
    </lineage>
</organism>
<protein>
    <recommendedName>
        <fullName evidence="3">TraB family protein</fullName>
    </recommendedName>
</protein>
<evidence type="ECO:0000313" key="1">
    <source>
        <dbReference type="EMBL" id="WMV20412.1"/>
    </source>
</evidence>
<keyword evidence="2" id="KW-1185">Reference proteome</keyword>
<dbReference type="CDD" id="cd14726">
    <property type="entry name" value="TraB_PrgY-like"/>
    <property type="match status" value="1"/>
</dbReference>
<reference evidence="1" key="1">
    <citation type="submission" date="2023-08" db="EMBL/GenBank/DDBJ databases">
        <title>A de novo genome assembly of Solanum verrucosum Schlechtendal, a Mexican diploid species geographically isolated from the other diploid A-genome species in potato relatives.</title>
        <authorList>
            <person name="Hosaka K."/>
        </authorList>
    </citation>
    <scope>NUCLEOTIDE SEQUENCE</scope>
    <source>
        <tissue evidence="1">Young leaves</tissue>
    </source>
</reference>
<dbReference type="Pfam" id="PF01963">
    <property type="entry name" value="TraB_PrgY_gumN"/>
    <property type="match status" value="1"/>
</dbReference>